<evidence type="ECO:0000256" key="3">
    <source>
        <dbReference type="ARBA" id="ARBA00023157"/>
    </source>
</evidence>
<feature type="domain" description="Thioredoxin" evidence="6">
    <location>
        <begin position="243"/>
        <end position="383"/>
    </location>
</feature>
<keyword evidence="5" id="KW-0732">Signal</keyword>
<keyword evidence="2" id="KW-0201">Cytochrome c-type biogenesis</keyword>
<dbReference type="InterPro" id="IPR017937">
    <property type="entry name" value="Thioredoxin_CS"/>
</dbReference>
<feature type="chain" id="PRO_5012188459" evidence="5">
    <location>
        <begin position="23"/>
        <end position="383"/>
    </location>
</feature>
<dbReference type="InterPro" id="IPR013766">
    <property type="entry name" value="Thioredoxin_domain"/>
</dbReference>
<keyword evidence="4" id="KW-0676">Redox-active center</keyword>
<dbReference type="InterPro" id="IPR036249">
    <property type="entry name" value="Thioredoxin-like_sf"/>
</dbReference>
<dbReference type="Proteomes" id="UP000190150">
    <property type="component" value="Unassembled WGS sequence"/>
</dbReference>
<evidence type="ECO:0000259" key="6">
    <source>
        <dbReference type="PROSITE" id="PS51352"/>
    </source>
</evidence>
<protein>
    <submittedName>
        <fullName evidence="7">Thiol-disulfide isomerase or thioredoxin</fullName>
    </submittedName>
</protein>
<accession>A0A1T5GEV7</accession>
<keyword evidence="8" id="KW-1185">Reference proteome</keyword>
<dbReference type="OrthoDB" id="710833at2"/>
<organism evidence="7 8">
    <name type="scientific">Sphingobacterium nematocida</name>
    <dbReference type="NCBI Taxonomy" id="1513896"/>
    <lineage>
        <taxon>Bacteria</taxon>
        <taxon>Pseudomonadati</taxon>
        <taxon>Bacteroidota</taxon>
        <taxon>Sphingobacteriia</taxon>
        <taxon>Sphingobacteriales</taxon>
        <taxon>Sphingobacteriaceae</taxon>
        <taxon>Sphingobacterium</taxon>
    </lineage>
</organism>
<dbReference type="EMBL" id="FUZF01000024">
    <property type="protein sequence ID" value="SKC06955.1"/>
    <property type="molecule type" value="Genomic_DNA"/>
</dbReference>
<keyword evidence="7" id="KW-0413">Isomerase</keyword>
<evidence type="ECO:0000256" key="5">
    <source>
        <dbReference type="SAM" id="SignalP"/>
    </source>
</evidence>
<gene>
    <name evidence="7" type="ORF">SAMN05660841_04002</name>
</gene>
<name>A0A1T5GEV7_9SPHI</name>
<dbReference type="PANTHER" id="PTHR42852:SF6">
    <property type="entry name" value="THIOL:DISULFIDE INTERCHANGE PROTEIN DSBE"/>
    <property type="match status" value="1"/>
</dbReference>
<evidence type="ECO:0000256" key="1">
    <source>
        <dbReference type="ARBA" id="ARBA00004196"/>
    </source>
</evidence>
<dbReference type="PANTHER" id="PTHR42852">
    <property type="entry name" value="THIOL:DISULFIDE INTERCHANGE PROTEIN DSBE"/>
    <property type="match status" value="1"/>
</dbReference>
<dbReference type="GO" id="GO:0016491">
    <property type="term" value="F:oxidoreductase activity"/>
    <property type="evidence" value="ECO:0007669"/>
    <property type="project" value="InterPro"/>
</dbReference>
<dbReference type="InterPro" id="IPR050553">
    <property type="entry name" value="Thioredoxin_ResA/DsbE_sf"/>
</dbReference>
<sequence length="383" mass="43124">MNFTKTLALTSVLIASSLYSFGQSKTFTVTSKITDFKDSTYNMTIWNGVTDTYYKKGTVKNGQIYYQDTTSLPLVIRLTLPTDALFKRVDRGYIPVKSQSIWFVAMPGGKILLEGKLSDFAEVYPSGDKENNTISALNKGYHPLINKSANISLQLSKDTSDAALNQRLEADQEKIDAEAAKYMNDFLKKNASSIAGLYYLEDMLVRDIVTMETVEAILPTIDKAYRTSPFYKSLQNRVEGSKYDVGKAMFQINSSNTYDGKAFDSNSWKGKFYLIDFWGSWCGPCMADVPDLKKLRDTHPDQLRVLGIASDKDESWRKAIEQHELNWVQILNDKGNGNFISRLNVTGFPTKILVDPNGKIAYRSTGGGETSFQKMSEIIKNWK</sequence>
<dbReference type="AlphaFoldDB" id="A0A1T5GEV7"/>
<proteinExistence type="predicted"/>
<dbReference type="Gene3D" id="3.40.30.10">
    <property type="entry name" value="Glutaredoxin"/>
    <property type="match status" value="1"/>
</dbReference>
<evidence type="ECO:0000256" key="2">
    <source>
        <dbReference type="ARBA" id="ARBA00022748"/>
    </source>
</evidence>
<feature type="signal peptide" evidence="5">
    <location>
        <begin position="1"/>
        <end position="22"/>
    </location>
</feature>
<dbReference type="InterPro" id="IPR013740">
    <property type="entry name" value="Redoxin"/>
</dbReference>
<dbReference type="PROSITE" id="PS51352">
    <property type="entry name" value="THIOREDOXIN_2"/>
    <property type="match status" value="1"/>
</dbReference>
<comment type="subcellular location">
    <subcellularLocation>
        <location evidence="1">Cell envelope</location>
    </subcellularLocation>
</comment>
<evidence type="ECO:0000313" key="7">
    <source>
        <dbReference type="EMBL" id="SKC06955.1"/>
    </source>
</evidence>
<evidence type="ECO:0000256" key="4">
    <source>
        <dbReference type="ARBA" id="ARBA00023284"/>
    </source>
</evidence>
<dbReference type="PROSITE" id="PS00194">
    <property type="entry name" value="THIOREDOXIN_1"/>
    <property type="match status" value="1"/>
</dbReference>
<dbReference type="STRING" id="1513896.SAMN05660841_04002"/>
<reference evidence="8" key="1">
    <citation type="submission" date="2017-02" db="EMBL/GenBank/DDBJ databases">
        <authorList>
            <person name="Varghese N."/>
            <person name="Submissions S."/>
        </authorList>
    </citation>
    <scope>NUCLEOTIDE SEQUENCE [LARGE SCALE GENOMIC DNA]</scope>
    <source>
        <strain evidence="8">DSM 24091</strain>
    </source>
</reference>
<dbReference type="GO" id="GO:0030313">
    <property type="term" value="C:cell envelope"/>
    <property type="evidence" value="ECO:0007669"/>
    <property type="project" value="UniProtKB-SubCell"/>
</dbReference>
<keyword evidence="3" id="KW-1015">Disulfide bond</keyword>
<dbReference type="GO" id="GO:0017004">
    <property type="term" value="P:cytochrome complex assembly"/>
    <property type="evidence" value="ECO:0007669"/>
    <property type="project" value="UniProtKB-KW"/>
</dbReference>
<dbReference type="RefSeq" id="WP_079645646.1">
    <property type="nucleotide sequence ID" value="NZ_FUZF01000024.1"/>
</dbReference>
<dbReference type="SUPFAM" id="SSF52833">
    <property type="entry name" value="Thioredoxin-like"/>
    <property type="match status" value="1"/>
</dbReference>
<dbReference type="GO" id="GO:0016853">
    <property type="term" value="F:isomerase activity"/>
    <property type="evidence" value="ECO:0007669"/>
    <property type="project" value="UniProtKB-KW"/>
</dbReference>
<evidence type="ECO:0000313" key="8">
    <source>
        <dbReference type="Proteomes" id="UP000190150"/>
    </source>
</evidence>
<dbReference type="CDD" id="cd02966">
    <property type="entry name" value="TlpA_like_family"/>
    <property type="match status" value="1"/>
</dbReference>
<dbReference type="Pfam" id="PF08534">
    <property type="entry name" value="Redoxin"/>
    <property type="match status" value="1"/>
</dbReference>